<feature type="region of interest" description="Disordered" evidence="1">
    <location>
        <begin position="22"/>
        <end position="223"/>
    </location>
</feature>
<dbReference type="Proteomes" id="UP000800038">
    <property type="component" value="Unassembled WGS sequence"/>
</dbReference>
<organism evidence="2 3">
    <name type="scientific">Clathrospora elynae</name>
    <dbReference type="NCBI Taxonomy" id="706981"/>
    <lineage>
        <taxon>Eukaryota</taxon>
        <taxon>Fungi</taxon>
        <taxon>Dikarya</taxon>
        <taxon>Ascomycota</taxon>
        <taxon>Pezizomycotina</taxon>
        <taxon>Dothideomycetes</taxon>
        <taxon>Pleosporomycetidae</taxon>
        <taxon>Pleosporales</taxon>
        <taxon>Diademaceae</taxon>
        <taxon>Clathrospora</taxon>
    </lineage>
</organism>
<evidence type="ECO:0000313" key="3">
    <source>
        <dbReference type="Proteomes" id="UP000800038"/>
    </source>
</evidence>
<feature type="compositionally biased region" description="Basic and acidic residues" evidence="1">
    <location>
        <begin position="59"/>
        <end position="71"/>
    </location>
</feature>
<feature type="compositionally biased region" description="Low complexity" evidence="1">
    <location>
        <begin position="155"/>
        <end position="169"/>
    </location>
</feature>
<dbReference type="EMBL" id="ML975997">
    <property type="protein sequence ID" value="KAF1947769.1"/>
    <property type="molecule type" value="Genomic_DNA"/>
</dbReference>
<evidence type="ECO:0000256" key="1">
    <source>
        <dbReference type="SAM" id="MobiDB-lite"/>
    </source>
</evidence>
<reference evidence="2" key="1">
    <citation type="journal article" date="2020" name="Stud. Mycol.">
        <title>101 Dothideomycetes genomes: a test case for predicting lifestyles and emergence of pathogens.</title>
        <authorList>
            <person name="Haridas S."/>
            <person name="Albert R."/>
            <person name="Binder M."/>
            <person name="Bloem J."/>
            <person name="Labutti K."/>
            <person name="Salamov A."/>
            <person name="Andreopoulos B."/>
            <person name="Baker S."/>
            <person name="Barry K."/>
            <person name="Bills G."/>
            <person name="Bluhm B."/>
            <person name="Cannon C."/>
            <person name="Castanera R."/>
            <person name="Culley D."/>
            <person name="Daum C."/>
            <person name="Ezra D."/>
            <person name="Gonzalez J."/>
            <person name="Henrissat B."/>
            <person name="Kuo A."/>
            <person name="Liang C."/>
            <person name="Lipzen A."/>
            <person name="Lutzoni F."/>
            <person name="Magnuson J."/>
            <person name="Mondo S."/>
            <person name="Nolan M."/>
            <person name="Ohm R."/>
            <person name="Pangilinan J."/>
            <person name="Park H.-J."/>
            <person name="Ramirez L."/>
            <person name="Alfaro M."/>
            <person name="Sun H."/>
            <person name="Tritt A."/>
            <person name="Yoshinaga Y."/>
            <person name="Zwiers L.-H."/>
            <person name="Turgeon B."/>
            <person name="Goodwin S."/>
            <person name="Spatafora J."/>
            <person name="Crous P."/>
            <person name="Grigoriev I."/>
        </authorList>
    </citation>
    <scope>NUCLEOTIDE SEQUENCE</scope>
    <source>
        <strain evidence="2">CBS 161.51</strain>
    </source>
</reference>
<evidence type="ECO:0000313" key="2">
    <source>
        <dbReference type="EMBL" id="KAF1947769.1"/>
    </source>
</evidence>
<proteinExistence type="predicted"/>
<feature type="compositionally biased region" description="Low complexity" evidence="1">
    <location>
        <begin position="355"/>
        <end position="369"/>
    </location>
</feature>
<dbReference type="OrthoDB" id="498204at2759"/>
<gene>
    <name evidence="2" type="ORF">EJ02DRAFT_507587</name>
</gene>
<dbReference type="AlphaFoldDB" id="A0A6A5T7T7"/>
<protein>
    <submittedName>
        <fullName evidence="2">Uncharacterized protein</fullName>
    </submittedName>
</protein>
<feature type="compositionally biased region" description="Basic residues" evidence="1">
    <location>
        <begin position="72"/>
        <end position="85"/>
    </location>
</feature>
<name>A0A6A5T7T7_9PLEO</name>
<sequence>MTLDRLTVRARRSISGLFAFGDAKDAAPGKTTELSPKQSENDTPHLKHPVSSLSGTFPDMDKVSPSKDSPSRRKQLMGSLRKKSLRSIDSLRNLRSPPSKPKQREHSRAPSLPEAPRTPSRPTKSPLVLDFEESPPGQPMLDINTKSPTSSLIVHASSPAPVPIHHSSPVPVPVKQEDPFSTPVDPSVIPAGTVPTSPAPLQKVLDMDPTQESPSPASRSAVDLSEMVDNHRAWRDSLALDAPGRLFPCDSGTGSPTKSDVSQEELELGYPLRRFNEETLDPDLVKDLERAEQNRVELDHEIADRSVAEVLGFYLELDDTVDMEKRAKKQSKGQVKRRSTWGRHTGLYDGTGYGEASSSAASHSSTSIEETTEMPEVIGDNARETPEDGMFVYATTDLASPGRGASDYSLKGSAAAADDCATPEEAADPYTTYQHMILEHLLGPDPRR</sequence>
<feature type="region of interest" description="Disordered" evidence="1">
    <location>
        <begin position="326"/>
        <end position="385"/>
    </location>
</feature>
<keyword evidence="3" id="KW-1185">Reference proteome</keyword>
<accession>A0A6A5T7T7</accession>
<feature type="compositionally biased region" description="Basic residues" evidence="1">
    <location>
        <begin position="326"/>
        <end position="341"/>
    </location>
</feature>